<keyword evidence="1" id="KW-1133">Transmembrane helix</keyword>
<dbReference type="AlphaFoldDB" id="A0A399IIU6"/>
<reference evidence="2 3" key="1">
    <citation type="submission" date="2018-08" db="EMBL/GenBank/DDBJ databases">
        <title>Genome of Clostridium chromiireducens C1, DSM12136.</title>
        <authorList>
            <person name="Xing M."/>
            <person name="Wei Y."/>
            <person name="Ang E.L."/>
            <person name="Zhao H."/>
            <person name="Zhang Y."/>
        </authorList>
    </citation>
    <scope>NUCLEOTIDE SEQUENCE [LARGE SCALE GENOMIC DNA]</scope>
    <source>
        <strain evidence="2 3">C1</strain>
    </source>
</reference>
<sequence length="103" mass="11529">MNSLITILTIKRTTIPFLNCLLGKLAPAILSAGIAFSILSISSALKFTSMAFSESLSVDLLETPTKVMMSSPLIYLKEQFYYNFFKVSFLYYVTKMCILIYSG</sequence>
<feature type="transmembrane region" description="Helical" evidence="1">
    <location>
        <begin position="21"/>
        <end position="45"/>
    </location>
</feature>
<feature type="transmembrane region" description="Helical" evidence="1">
    <location>
        <begin position="80"/>
        <end position="101"/>
    </location>
</feature>
<dbReference type="RefSeq" id="WP_119367614.1">
    <property type="nucleotide sequence ID" value="NZ_QXDJ01000005.1"/>
</dbReference>
<evidence type="ECO:0000313" key="2">
    <source>
        <dbReference type="EMBL" id="RII32924.1"/>
    </source>
</evidence>
<accession>A0A399IIU6</accession>
<keyword evidence="1" id="KW-0812">Transmembrane</keyword>
<protein>
    <submittedName>
        <fullName evidence="2">Uncharacterized protein</fullName>
    </submittedName>
</protein>
<name>A0A399IIU6_9CLOT</name>
<evidence type="ECO:0000313" key="3">
    <source>
        <dbReference type="Proteomes" id="UP000265930"/>
    </source>
</evidence>
<organism evidence="2 3">
    <name type="scientific">Clostridium chromiireducens</name>
    <dbReference type="NCBI Taxonomy" id="225345"/>
    <lineage>
        <taxon>Bacteria</taxon>
        <taxon>Bacillati</taxon>
        <taxon>Bacillota</taxon>
        <taxon>Clostridia</taxon>
        <taxon>Eubacteriales</taxon>
        <taxon>Clostridiaceae</taxon>
        <taxon>Clostridium</taxon>
    </lineage>
</organism>
<gene>
    <name evidence="2" type="ORF">D2A34_18975</name>
</gene>
<keyword evidence="1" id="KW-0472">Membrane</keyword>
<comment type="caution">
    <text evidence="2">The sequence shown here is derived from an EMBL/GenBank/DDBJ whole genome shotgun (WGS) entry which is preliminary data.</text>
</comment>
<dbReference type="EMBL" id="QXDJ01000005">
    <property type="protein sequence ID" value="RII32924.1"/>
    <property type="molecule type" value="Genomic_DNA"/>
</dbReference>
<dbReference type="Proteomes" id="UP000265930">
    <property type="component" value="Unassembled WGS sequence"/>
</dbReference>
<evidence type="ECO:0000256" key="1">
    <source>
        <dbReference type="SAM" id="Phobius"/>
    </source>
</evidence>
<proteinExistence type="predicted"/>